<organism evidence="2 3">
    <name type="scientific">Roseivivax halodurans JCM 10272</name>
    <dbReference type="NCBI Taxonomy" id="1449350"/>
    <lineage>
        <taxon>Bacteria</taxon>
        <taxon>Pseudomonadati</taxon>
        <taxon>Pseudomonadota</taxon>
        <taxon>Alphaproteobacteria</taxon>
        <taxon>Rhodobacterales</taxon>
        <taxon>Roseobacteraceae</taxon>
        <taxon>Roseivivax</taxon>
    </lineage>
</organism>
<proteinExistence type="predicted"/>
<name>X7EB97_9RHOB</name>
<keyword evidence="3" id="KW-1185">Reference proteome</keyword>
<evidence type="ECO:0000256" key="1">
    <source>
        <dbReference type="SAM" id="MobiDB-lite"/>
    </source>
</evidence>
<dbReference type="RefSeq" id="WP_157577940.1">
    <property type="nucleotide sequence ID" value="NZ_JALZ01000032.1"/>
</dbReference>
<dbReference type="AlphaFoldDB" id="X7EB97"/>
<dbReference type="STRING" id="1449350.OCH239_12705"/>
<feature type="region of interest" description="Disordered" evidence="1">
    <location>
        <begin position="14"/>
        <end position="53"/>
    </location>
</feature>
<dbReference type="Proteomes" id="UP000022447">
    <property type="component" value="Unassembled WGS sequence"/>
</dbReference>
<comment type="caution">
    <text evidence="2">The sequence shown here is derived from an EMBL/GenBank/DDBJ whole genome shotgun (WGS) entry which is preliminary data.</text>
</comment>
<reference evidence="2 3" key="1">
    <citation type="submission" date="2014-01" db="EMBL/GenBank/DDBJ databases">
        <title>Roseivivax halodurans JCM 10272 Genome Sequencing.</title>
        <authorList>
            <person name="Lai Q."/>
            <person name="Li G."/>
            <person name="Shao Z."/>
        </authorList>
    </citation>
    <scope>NUCLEOTIDE SEQUENCE [LARGE SCALE GENOMIC DNA]</scope>
    <source>
        <strain evidence="2 3">JCM 10272</strain>
    </source>
</reference>
<accession>X7EB97</accession>
<gene>
    <name evidence="2" type="ORF">OCH239_12705</name>
</gene>
<evidence type="ECO:0000313" key="2">
    <source>
        <dbReference type="EMBL" id="ETX13232.1"/>
    </source>
</evidence>
<protein>
    <submittedName>
        <fullName evidence="2">Uncharacterized protein</fullName>
    </submittedName>
</protein>
<evidence type="ECO:0000313" key="3">
    <source>
        <dbReference type="Proteomes" id="UP000022447"/>
    </source>
</evidence>
<dbReference type="EMBL" id="JALZ01000032">
    <property type="protein sequence ID" value="ETX13232.1"/>
    <property type="molecule type" value="Genomic_DNA"/>
</dbReference>
<sequence length="53" mass="5586">MEQIEVALLCIDPDDRDTLPQSVQDPADLRASPSLSGRVGVPAPVEGRAGDMP</sequence>